<keyword evidence="7" id="KW-0472">Membrane</keyword>
<evidence type="ECO:0000256" key="4">
    <source>
        <dbReference type="ARBA" id="ARBA00022801"/>
    </source>
</evidence>
<evidence type="ECO:0000256" key="10">
    <source>
        <dbReference type="ARBA" id="ARBA00023316"/>
    </source>
</evidence>
<evidence type="ECO:0000256" key="1">
    <source>
        <dbReference type="ARBA" id="ARBA00004401"/>
    </source>
</evidence>
<keyword evidence="9 13" id="KW-0326">Glycosidase</keyword>
<evidence type="ECO:0000256" key="8">
    <source>
        <dbReference type="ARBA" id="ARBA00023180"/>
    </source>
</evidence>
<dbReference type="SUPFAM" id="SSF51445">
    <property type="entry name" value="(Trans)glycosidases"/>
    <property type="match status" value="1"/>
</dbReference>
<keyword evidence="5" id="KW-0735">Signal-anchor</keyword>
<protein>
    <recommendedName>
        <fullName evidence="12">Exo-1,3-beta-glucanase D</fullName>
    </recommendedName>
</protein>
<feature type="domain" description="Glycoside hydrolase family 5" evidence="14">
    <location>
        <begin position="52"/>
        <end position="293"/>
    </location>
</feature>
<dbReference type="Gene3D" id="3.20.20.80">
    <property type="entry name" value="Glycosidases"/>
    <property type="match status" value="1"/>
</dbReference>
<evidence type="ECO:0000256" key="11">
    <source>
        <dbReference type="ARBA" id="ARBA00037126"/>
    </source>
</evidence>
<comment type="similarity">
    <text evidence="13">Belongs to the glycosyl hydrolase 5 (cellulase A) family.</text>
</comment>
<keyword evidence="3" id="KW-0812">Transmembrane</keyword>
<gene>
    <name evidence="15" type="ORF">U5817_23250</name>
</gene>
<evidence type="ECO:0000313" key="16">
    <source>
        <dbReference type="Proteomes" id="UP001626593"/>
    </source>
</evidence>
<name>A0ABZ1AJP2_AROEV</name>
<evidence type="ECO:0000259" key="14">
    <source>
        <dbReference type="Pfam" id="PF00150"/>
    </source>
</evidence>
<dbReference type="InterPro" id="IPR001547">
    <property type="entry name" value="Glyco_hydro_5"/>
</dbReference>
<sequence>MEATSPKLRGVNLGSWLLLEKWMVPSLFEGLAATDETTFCAELGPVAATERLRVHWNRWVTREDFAWIAERGLNAVRIPYGHWIFGPDYPWHRAYGEHRHPFATGGIEVLDRAMDWAQEFGIRVMLDLHAAPGCQNGFDNGGIMGVCEWHTQPDYLEHALSVLERIAARYSSHPALHAIECLNEPRWDVPTDYLKDFYLAAYERIRKHCPAERVAVVFHDGFRSFREYVGFMQAPEYRNVIFDLHRYQCFDRRDIDSDIFAHMGKAGGEWREEADAINAELGLPAVCGEWSLGLDLRVVSLWAEGPFNHALEHMDEFQQTVANRGYAAAQLLAFEKYLGWFFWSYKTETTPAWCFRDCVERGWLPSDFR</sequence>
<comment type="subcellular location">
    <subcellularLocation>
        <location evidence="1">Cell membrane</location>
        <topology evidence="1">Single-pass type II membrane protein</topology>
    </subcellularLocation>
</comment>
<keyword evidence="16" id="KW-1185">Reference proteome</keyword>
<keyword evidence="10" id="KW-0961">Cell wall biogenesis/degradation</keyword>
<evidence type="ECO:0000256" key="2">
    <source>
        <dbReference type="ARBA" id="ARBA00022475"/>
    </source>
</evidence>
<dbReference type="Pfam" id="PF00150">
    <property type="entry name" value="Cellulase"/>
    <property type="match status" value="1"/>
</dbReference>
<comment type="function">
    <text evidence="11">Glucosidase involved in the degradation of cellulosic biomass. Active on lichenan.</text>
</comment>
<dbReference type="InterPro" id="IPR050386">
    <property type="entry name" value="Glycosyl_hydrolase_5"/>
</dbReference>
<dbReference type="RefSeq" id="WP_169132877.1">
    <property type="nucleotide sequence ID" value="NZ_CAWPLS010000007.1"/>
</dbReference>
<dbReference type="EMBL" id="CP141259">
    <property type="protein sequence ID" value="WRL46082.1"/>
    <property type="molecule type" value="Genomic_DNA"/>
</dbReference>
<dbReference type="PANTHER" id="PTHR31297">
    <property type="entry name" value="GLUCAN ENDO-1,6-BETA-GLUCOSIDASE B"/>
    <property type="match status" value="1"/>
</dbReference>
<evidence type="ECO:0000256" key="7">
    <source>
        <dbReference type="ARBA" id="ARBA00023136"/>
    </source>
</evidence>
<evidence type="ECO:0000256" key="9">
    <source>
        <dbReference type="ARBA" id="ARBA00023295"/>
    </source>
</evidence>
<evidence type="ECO:0000256" key="6">
    <source>
        <dbReference type="ARBA" id="ARBA00022989"/>
    </source>
</evidence>
<keyword evidence="4 13" id="KW-0378">Hydrolase</keyword>
<dbReference type="GO" id="GO:0016798">
    <property type="term" value="F:hydrolase activity, acting on glycosyl bonds"/>
    <property type="evidence" value="ECO:0007669"/>
    <property type="project" value="UniProtKB-KW"/>
</dbReference>
<keyword evidence="6" id="KW-1133">Transmembrane helix</keyword>
<accession>A0ABZ1AJP2</accession>
<dbReference type="PANTHER" id="PTHR31297:SF34">
    <property type="entry name" value="GLUCAN 1,3-BETA-GLUCOSIDASE 2"/>
    <property type="match status" value="1"/>
</dbReference>
<proteinExistence type="inferred from homology"/>
<reference evidence="15 16" key="1">
    <citation type="submission" date="2023-12" db="EMBL/GenBank/DDBJ databases">
        <title>A. evansii MAY27, complete genome.</title>
        <authorList>
            <person name="Wang Y."/>
        </authorList>
    </citation>
    <scope>NUCLEOTIDE SEQUENCE [LARGE SCALE GENOMIC DNA]</scope>
    <source>
        <strain evidence="15 16">MAY27</strain>
    </source>
</reference>
<evidence type="ECO:0000313" key="15">
    <source>
        <dbReference type="EMBL" id="WRL46082.1"/>
    </source>
</evidence>
<keyword evidence="8" id="KW-0325">Glycoprotein</keyword>
<dbReference type="InterPro" id="IPR017853">
    <property type="entry name" value="GH"/>
</dbReference>
<evidence type="ECO:0000256" key="13">
    <source>
        <dbReference type="RuleBase" id="RU361153"/>
    </source>
</evidence>
<organism evidence="15 16">
    <name type="scientific">Aromatoleum evansii</name>
    <name type="common">Azoarcus evansii</name>
    <dbReference type="NCBI Taxonomy" id="59406"/>
    <lineage>
        <taxon>Bacteria</taxon>
        <taxon>Pseudomonadati</taxon>
        <taxon>Pseudomonadota</taxon>
        <taxon>Betaproteobacteria</taxon>
        <taxon>Rhodocyclales</taxon>
        <taxon>Rhodocyclaceae</taxon>
        <taxon>Aromatoleum</taxon>
    </lineage>
</organism>
<evidence type="ECO:0000256" key="5">
    <source>
        <dbReference type="ARBA" id="ARBA00022968"/>
    </source>
</evidence>
<keyword evidence="2" id="KW-1003">Cell membrane</keyword>
<evidence type="ECO:0000256" key="3">
    <source>
        <dbReference type="ARBA" id="ARBA00022692"/>
    </source>
</evidence>
<evidence type="ECO:0000256" key="12">
    <source>
        <dbReference type="ARBA" id="ARBA00041260"/>
    </source>
</evidence>
<dbReference type="Proteomes" id="UP001626593">
    <property type="component" value="Chromosome"/>
</dbReference>